<dbReference type="OrthoDB" id="5335013at2"/>
<dbReference type="RefSeq" id="WP_152306465.1">
    <property type="nucleotide sequence ID" value="NZ_CP043617.1"/>
</dbReference>
<feature type="transmembrane region" description="Helical" evidence="1">
    <location>
        <begin position="48"/>
        <end position="69"/>
    </location>
</feature>
<protein>
    <submittedName>
        <fullName evidence="2">Uncharacterized protein</fullName>
    </submittedName>
</protein>
<dbReference type="EMBL" id="CP043617">
    <property type="protein sequence ID" value="QFR48522.1"/>
    <property type="molecule type" value="Genomic_DNA"/>
</dbReference>
<name>A0A5P8NYL1_9BACT</name>
<keyword evidence="1" id="KW-0472">Membrane</keyword>
<keyword evidence="3" id="KW-1185">Reference proteome</keyword>
<sequence length="75" mass="8977">MIKILKKELIIYTALLTLLVVLMHPDLLSHPTARLGLMQEKGNYIHPLLYTFFVYLILYFLRFVVRYIVKLVRKK</sequence>
<evidence type="ECO:0000256" key="1">
    <source>
        <dbReference type="SAM" id="Phobius"/>
    </source>
</evidence>
<dbReference type="AlphaFoldDB" id="A0A5P8NYL1"/>
<accession>A0A5P8NYL1</accession>
<organism evidence="2 3">
    <name type="scientific">Sulfurimonas lithotrophica</name>
    <dbReference type="NCBI Taxonomy" id="2590022"/>
    <lineage>
        <taxon>Bacteria</taxon>
        <taxon>Pseudomonadati</taxon>
        <taxon>Campylobacterota</taxon>
        <taxon>Epsilonproteobacteria</taxon>
        <taxon>Campylobacterales</taxon>
        <taxon>Sulfurimonadaceae</taxon>
        <taxon>Sulfurimonas</taxon>
    </lineage>
</organism>
<evidence type="ECO:0000313" key="2">
    <source>
        <dbReference type="EMBL" id="QFR48522.1"/>
    </source>
</evidence>
<evidence type="ECO:0000313" key="3">
    <source>
        <dbReference type="Proteomes" id="UP000326944"/>
    </source>
</evidence>
<keyword evidence="1" id="KW-1133">Transmembrane helix</keyword>
<keyword evidence="1" id="KW-0812">Transmembrane</keyword>
<proteinExistence type="predicted"/>
<feature type="transmembrane region" description="Helical" evidence="1">
    <location>
        <begin position="9"/>
        <end position="28"/>
    </location>
</feature>
<reference evidence="2 3" key="1">
    <citation type="submission" date="2019-09" db="EMBL/GenBank/DDBJ databases">
        <title>Sulfurimonas gotlandica sp. nov., a chemoautotrophic and psychrotolerant epsilonproteobacterium isolated from a pelagic redoxcline, and an emended description of the genus Sulfurimonas.</title>
        <authorList>
            <person name="Wang S."/>
            <person name="Jiang L."/>
            <person name="Shao S."/>
        </authorList>
    </citation>
    <scope>NUCLEOTIDE SEQUENCE [LARGE SCALE GENOMIC DNA]</scope>
    <source>
        <strain evidence="2 3">GYSZ_1</strain>
    </source>
</reference>
<dbReference type="KEGG" id="sulg:FJR48_01780"/>
<gene>
    <name evidence="2" type="ORF">FJR48_01780</name>
</gene>
<dbReference type="Proteomes" id="UP000326944">
    <property type="component" value="Chromosome"/>
</dbReference>